<dbReference type="Pfam" id="PF00675">
    <property type="entry name" value="Peptidase_M16"/>
    <property type="match status" value="1"/>
</dbReference>
<keyword evidence="7" id="KW-0378">Hydrolase</keyword>
<dbReference type="PANTHER" id="PTHR11851">
    <property type="entry name" value="METALLOPROTEASE"/>
    <property type="match status" value="1"/>
</dbReference>
<dbReference type="EMBL" id="FP565814">
    <property type="protein sequence ID" value="CBH24755.1"/>
    <property type="molecule type" value="Genomic_DNA"/>
</dbReference>
<evidence type="ECO:0000313" key="8">
    <source>
        <dbReference type="Proteomes" id="UP000000933"/>
    </source>
</evidence>
<dbReference type="GO" id="GO:0046872">
    <property type="term" value="F:metal ion binding"/>
    <property type="evidence" value="ECO:0007669"/>
    <property type="project" value="InterPro"/>
</dbReference>
<reference evidence="8" key="2">
    <citation type="submission" date="2010-04" db="EMBL/GenBank/DDBJ databases">
        <title>Genome sequence of Salinibacter ruber M8.</title>
        <authorList>
            <consortium name="Genoscope"/>
        </authorList>
    </citation>
    <scope>NUCLEOTIDE SEQUENCE [LARGE SCALE GENOMIC DNA]</scope>
    <source>
        <strain evidence="8">M8</strain>
    </source>
</reference>
<dbReference type="KEGG" id="srm:SRM_01834"/>
<dbReference type="EC" id="3.4.99.-" evidence="7"/>
<sequence length="477" mass="53571">MMREGGYVSTGQGVQFTHHGLTHHSSPQSTAFLFRSQYFRMTETVPAPPRDLPAAVDFQEASDGIECYRLVDNDLRILLLPQDGAPVATSMVTYHVGSRNERTGHTGATHMLEHLMFKGTERYHKRKGTSIFETLQSVGAKVNASTWLDRTNYYEMLPTEHLPLALDIEADRMRGALIDAEDVEDERTVILNERDRNQNDPVSRLFDEVWGAAFVAHPYHHPTIGWKSDIERITPDGLREYYDTFYWPNNATLSIVGRFDRGETLAEVAEHFGDIGPAPRDIPQVTTEEPEQSGPRRVTVRQDGQLGAVLMGFKSPPALEADSDVLDVLARILASGKGSRLFQRCTDQGLTSDVFGINFRLRDPGLFSVFAYLAPDQDHQTVEDAIHETIADVQENGVTQEELDRARSQLRAQIAFDRDGPMRVASQLNESLAAGDWKLYTQYLDRLDDVTAEDVQRVAQTYLTRDGVTIGRYVPTS</sequence>
<evidence type="ECO:0000256" key="1">
    <source>
        <dbReference type="ARBA" id="ARBA00001947"/>
    </source>
</evidence>
<evidence type="ECO:0000259" key="6">
    <source>
        <dbReference type="Pfam" id="PF05193"/>
    </source>
</evidence>
<dbReference type="PANTHER" id="PTHR11851:SF49">
    <property type="entry name" value="MITOCHONDRIAL-PROCESSING PEPTIDASE SUBUNIT ALPHA"/>
    <property type="match status" value="1"/>
</dbReference>
<reference evidence="7 8" key="1">
    <citation type="journal article" date="2010" name="ISME J.">
        <title>Fine-scale evolution: genomic, phenotypic and ecological differentiation in two coexisting Salinibacter ruber strains.</title>
        <authorList>
            <person name="Pena A."/>
            <person name="Teeling H."/>
            <person name="Huerta-Cepas J."/>
            <person name="Santos F."/>
            <person name="Yarza P."/>
            <person name="Brito-Echeverria J."/>
            <person name="Lucio M."/>
            <person name="Schmitt-Kopplin P."/>
            <person name="Meseguer I."/>
            <person name="Schenowitz C."/>
            <person name="Dossat C."/>
            <person name="Barbe V."/>
            <person name="Dopazo J."/>
            <person name="Rossello-Mora R."/>
            <person name="Schuler M."/>
            <person name="Glockner F.O."/>
            <person name="Amann R."/>
            <person name="Gabaldon T."/>
            <person name="Anton J."/>
        </authorList>
    </citation>
    <scope>NUCLEOTIDE SEQUENCE [LARGE SCALE GENOMIC DNA]</scope>
    <source>
        <strain evidence="7 8">M8</strain>
    </source>
</reference>
<dbReference type="GO" id="GO:0006508">
    <property type="term" value="P:proteolysis"/>
    <property type="evidence" value="ECO:0007669"/>
    <property type="project" value="UniProtKB-KW"/>
</dbReference>
<dbReference type="GO" id="GO:0004222">
    <property type="term" value="F:metalloendopeptidase activity"/>
    <property type="evidence" value="ECO:0007669"/>
    <property type="project" value="InterPro"/>
</dbReference>
<dbReference type="Pfam" id="PF05193">
    <property type="entry name" value="Peptidase_M16_C"/>
    <property type="match status" value="1"/>
</dbReference>
<feature type="domain" description="Peptidase M16 N-terminal" evidence="5">
    <location>
        <begin position="82"/>
        <end position="224"/>
    </location>
</feature>
<comment type="cofactor">
    <cofactor evidence="1">
        <name>Zn(2+)</name>
        <dbReference type="ChEBI" id="CHEBI:29105"/>
    </cofactor>
</comment>
<dbReference type="Gene3D" id="3.30.830.10">
    <property type="entry name" value="Metalloenzyme, LuxS/M16 peptidase-like"/>
    <property type="match status" value="2"/>
</dbReference>
<organism evidence="7 8">
    <name type="scientific">Salinibacter ruber (strain M8)</name>
    <dbReference type="NCBI Taxonomy" id="761659"/>
    <lineage>
        <taxon>Bacteria</taxon>
        <taxon>Pseudomonadati</taxon>
        <taxon>Rhodothermota</taxon>
        <taxon>Rhodothermia</taxon>
        <taxon>Rhodothermales</taxon>
        <taxon>Salinibacteraceae</taxon>
        <taxon>Salinibacter</taxon>
    </lineage>
</organism>
<evidence type="ECO:0000256" key="3">
    <source>
        <dbReference type="RuleBase" id="RU004447"/>
    </source>
</evidence>
<dbReference type="InterPro" id="IPR050361">
    <property type="entry name" value="MPP/UQCRC_Complex"/>
</dbReference>
<dbReference type="InterPro" id="IPR001431">
    <property type="entry name" value="Pept_M16_Zn_BS"/>
</dbReference>
<keyword evidence="7" id="KW-0645">Protease</keyword>
<dbReference type="InterPro" id="IPR007863">
    <property type="entry name" value="Peptidase_M16_C"/>
</dbReference>
<dbReference type="InterPro" id="IPR011249">
    <property type="entry name" value="Metalloenz_LuxS/M16"/>
</dbReference>
<dbReference type="InterPro" id="IPR011765">
    <property type="entry name" value="Pept_M16_N"/>
</dbReference>
<evidence type="ECO:0000313" key="7">
    <source>
        <dbReference type="EMBL" id="CBH24755.1"/>
    </source>
</evidence>
<name>D5H9Q0_SALRM</name>
<feature type="domain" description="Peptidase M16 C-terminal" evidence="6">
    <location>
        <begin position="233"/>
        <end position="410"/>
    </location>
</feature>
<dbReference type="AlphaFoldDB" id="D5H9Q0"/>
<feature type="region of interest" description="Disordered" evidence="4">
    <location>
        <begin position="276"/>
        <end position="296"/>
    </location>
</feature>
<evidence type="ECO:0000259" key="5">
    <source>
        <dbReference type="Pfam" id="PF00675"/>
    </source>
</evidence>
<dbReference type="HOGENOM" id="CLU_009902_1_1_10"/>
<protein>
    <submittedName>
        <fullName evidence="7">Zinc protease</fullName>
        <ecNumber evidence="7">3.4.99.-</ecNumber>
    </submittedName>
</protein>
<gene>
    <name evidence="7" type="ordered locus">SRM_01834</name>
</gene>
<dbReference type="Proteomes" id="UP000000933">
    <property type="component" value="Chromosome"/>
</dbReference>
<dbReference type="PROSITE" id="PS00143">
    <property type="entry name" value="INSULINASE"/>
    <property type="match status" value="1"/>
</dbReference>
<comment type="similarity">
    <text evidence="2 3">Belongs to the peptidase M16 family.</text>
</comment>
<accession>D5H9Q0</accession>
<evidence type="ECO:0000256" key="2">
    <source>
        <dbReference type="ARBA" id="ARBA00007261"/>
    </source>
</evidence>
<proteinExistence type="inferred from homology"/>
<dbReference type="SUPFAM" id="SSF63411">
    <property type="entry name" value="LuxS/MPP-like metallohydrolase"/>
    <property type="match status" value="2"/>
</dbReference>
<evidence type="ECO:0000256" key="4">
    <source>
        <dbReference type="SAM" id="MobiDB-lite"/>
    </source>
</evidence>